<gene>
    <name evidence="1" type="ORF">N7515_005013</name>
</gene>
<dbReference type="OrthoDB" id="3922101at2759"/>
<dbReference type="Gene3D" id="2.60.40.640">
    <property type="match status" value="1"/>
</dbReference>
<sequence length="392" mass="43482">MTPIVLELVAPPIHHFNSRSYELRDISPLTGHVIVSSPVSLRPNPTRIDVKLIQIVTYTGDSTQTRRLSGSTSESIKTRSFSERVVQEDHLPIPSREKMGISTWGNISAFRFSFDISRNTPPTSETPIGSITYAIEVTAATRDFGTITHRKSVKLSCHNIRVDSEKTPHQLYFPASNDIHGMTLTQNSTPRSGPRISFTATIHTLWKTAPASRPSELRCLVVRKLMWQAEEVVKIMSKPVNSNGKYSICERQLVRTLCDGSVKGSWGSEQEPYFGDGQSSEGGGEEKPASICIPFGFTIPTRAKVTDDIDLAAYDVDANRLEDSSCYQLPRGPSLPSTDAMMMAIVVHHRLKLEFVVGEDVFHRDTGKLVERKRSRTVLCPAVPLSVCEVSN</sequence>
<name>A0A9W9L2Y5_9EURO</name>
<organism evidence="1 2">
    <name type="scientific">Penicillium bovifimosum</name>
    <dbReference type="NCBI Taxonomy" id="126998"/>
    <lineage>
        <taxon>Eukaryota</taxon>
        <taxon>Fungi</taxon>
        <taxon>Dikarya</taxon>
        <taxon>Ascomycota</taxon>
        <taxon>Pezizomycotina</taxon>
        <taxon>Eurotiomycetes</taxon>
        <taxon>Eurotiomycetidae</taxon>
        <taxon>Eurotiales</taxon>
        <taxon>Aspergillaceae</taxon>
        <taxon>Penicillium</taxon>
    </lineage>
</organism>
<keyword evidence="2" id="KW-1185">Reference proteome</keyword>
<protein>
    <submittedName>
        <fullName evidence="1">Uncharacterized protein</fullName>
    </submittedName>
</protein>
<comment type="caution">
    <text evidence="1">The sequence shown here is derived from an EMBL/GenBank/DDBJ whole genome shotgun (WGS) entry which is preliminary data.</text>
</comment>
<dbReference type="AlphaFoldDB" id="A0A9W9L2Y5"/>
<evidence type="ECO:0000313" key="2">
    <source>
        <dbReference type="Proteomes" id="UP001149079"/>
    </source>
</evidence>
<dbReference type="RefSeq" id="XP_056522707.1">
    <property type="nucleotide sequence ID" value="XM_056665757.1"/>
</dbReference>
<reference evidence="1" key="1">
    <citation type="submission" date="2022-11" db="EMBL/GenBank/DDBJ databases">
        <authorList>
            <person name="Petersen C."/>
        </authorList>
    </citation>
    <scope>NUCLEOTIDE SEQUENCE</scope>
    <source>
        <strain evidence="1">IBT 22155</strain>
    </source>
</reference>
<accession>A0A9W9L2Y5</accession>
<dbReference type="GeneID" id="81404927"/>
<reference evidence="1" key="2">
    <citation type="journal article" date="2023" name="IMA Fungus">
        <title>Comparative genomic study of the Penicillium genus elucidates a diverse pangenome and 15 lateral gene transfer events.</title>
        <authorList>
            <person name="Petersen C."/>
            <person name="Sorensen T."/>
            <person name="Nielsen M.R."/>
            <person name="Sondergaard T.E."/>
            <person name="Sorensen J.L."/>
            <person name="Fitzpatrick D.A."/>
            <person name="Frisvad J.C."/>
            <person name="Nielsen K.L."/>
        </authorList>
    </citation>
    <scope>NUCLEOTIDE SEQUENCE</scope>
    <source>
        <strain evidence="1">IBT 22155</strain>
    </source>
</reference>
<dbReference type="InterPro" id="IPR014752">
    <property type="entry name" value="Arrestin-like_C"/>
</dbReference>
<proteinExistence type="predicted"/>
<dbReference type="Proteomes" id="UP001149079">
    <property type="component" value="Unassembled WGS sequence"/>
</dbReference>
<dbReference type="EMBL" id="JAPQKL010000004">
    <property type="protein sequence ID" value="KAJ5135735.1"/>
    <property type="molecule type" value="Genomic_DNA"/>
</dbReference>
<evidence type="ECO:0000313" key="1">
    <source>
        <dbReference type="EMBL" id="KAJ5135735.1"/>
    </source>
</evidence>